<feature type="region of interest" description="Disordered" evidence="6">
    <location>
        <begin position="366"/>
        <end position="442"/>
    </location>
</feature>
<evidence type="ECO:0000256" key="2">
    <source>
        <dbReference type="ARBA" id="ARBA00005885"/>
    </source>
</evidence>
<evidence type="ECO:0000256" key="1">
    <source>
        <dbReference type="ARBA" id="ARBA00004245"/>
    </source>
</evidence>
<dbReference type="PANTHER" id="PTHR14326">
    <property type="entry name" value="TARGETING PROTEIN FOR XKLP2"/>
    <property type="match status" value="1"/>
</dbReference>
<feature type="compositionally biased region" description="Polar residues" evidence="6">
    <location>
        <begin position="210"/>
        <end position="228"/>
    </location>
</feature>
<keyword evidence="3" id="KW-0963">Cytoplasm</keyword>
<dbReference type="PANTHER" id="PTHR14326:SF44">
    <property type="entry name" value="TARGETING PROTEIN FOR XKLP2"/>
    <property type="match status" value="1"/>
</dbReference>
<feature type="domain" description="TPX2 C-terminal" evidence="7">
    <location>
        <begin position="510"/>
        <end position="557"/>
    </location>
</feature>
<feature type="region of interest" description="Disordered" evidence="6">
    <location>
        <begin position="68"/>
        <end position="109"/>
    </location>
</feature>
<keyword evidence="5" id="KW-0175">Coiled coil</keyword>
<feature type="region of interest" description="Disordered" evidence="6">
    <location>
        <begin position="1"/>
        <end position="48"/>
    </location>
</feature>
<feature type="coiled-coil region" evidence="5">
    <location>
        <begin position="448"/>
        <end position="475"/>
    </location>
</feature>
<feature type="domain" description="TPX2 C-terminal" evidence="7">
    <location>
        <begin position="563"/>
        <end position="635"/>
    </location>
</feature>
<evidence type="ECO:0000256" key="5">
    <source>
        <dbReference type="SAM" id="Coils"/>
    </source>
</evidence>
<feature type="compositionally biased region" description="Basic and acidic residues" evidence="6">
    <location>
        <begin position="128"/>
        <end position="144"/>
    </location>
</feature>
<dbReference type="GO" id="GO:0005819">
    <property type="term" value="C:spindle"/>
    <property type="evidence" value="ECO:0007669"/>
    <property type="project" value="InterPro"/>
</dbReference>
<feature type="compositionally biased region" description="Polar residues" evidence="6">
    <location>
        <begin position="166"/>
        <end position="179"/>
    </location>
</feature>
<dbReference type="GO" id="GO:0060236">
    <property type="term" value="P:regulation of mitotic spindle organization"/>
    <property type="evidence" value="ECO:0007669"/>
    <property type="project" value="InterPro"/>
</dbReference>
<feature type="region of interest" description="Disordered" evidence="6">
    <location>
        <begin position="631"/>
        <end position="659"/>
    </location>
</feature>
<dbReference type="AlphaFoldDB" id="A0A2G5BJ53"/>
<comment type="subcellular location">
    <subcellularLocation>
        <location evidence="1">Cytoplasm</location>
        <location evidence="1">Cytoskeleton</location>
    </subcellularLocation>
</comment>
<dbReference type="InterPro" id="IPR027329">
    <property type="entry name" value="TPX2_C"/>
</dbReference>
<organism evidence="8 9">
    <name type="scientific">Coemansia reversa (strain ATCC 12441 / NRRL 1564)</name>
    <dbReference type="NCBI Taxonomy" id="763665"/>
    <lineage>
        <taxon>Eukaryota</taxon>
        <taxon>Fungi</taxon>
        <taxon>Fungi incertae sedis</taxon>
        <taxon>Zoopagomycota</taxon>
        <taxon>Kickxellomycotina</taxon>
        <taxon>Kickxellomycetes</taxon>
        <taxon>Kickxellales</taxon>
        <taxon>Kickxellaceae</taxon>
        <taxon>Coemansia</taxon>
    </lineage>
</organism>
<dbReference type="Proteomes" id="UP000242474">
    <property type="component" value="Unassembled WGS sequence"/>
</dbReference>
<feature type="coiled-coil region" evidence="5">
    <location>
        <begin position="568"/>
        <end position="615"/>
    </location>
</feature>
<name>A0A2G5BJ53_COERN</name>
<dbReference type="Pfam" id="PF06886">
    <property type="entry name" value="TPX2"/>
    <property type="match status" value="2"/>
</dbReference>
<reference evidence="8 9" key="1">
    <citation type="journal article" date="2015" name="Genome Biol. Evol.">
        <title>Phylogenomic analyses indicate that early fungi evolved digesting cell walls of algal ancestors of land plants.</title>
        <authorList>
            <person name="Chang Y."/>
            <person name="Wang S."/>
            <person name="Sekimoto S."/>
            <person name="Aerts A.L."/>
            <person name="Choi C."/>
            <person name="Clum A."/>
            <person name="LaButti K.M."/>
            <person name="Lindquist E.A."/>
            <person name="Yee Ngan C."/>
            <person name="Ohm R.A."/>
            <person name="Salamov A.A."/>
            <person name="Grigoriev I.V."/>
            <person name="Spatafora J.W."/>
            <person name="Berbee M.L."/>
        </authorList>
    </citation>
    <scope>NUCLEOTIDE SEQUENCE [LARGE SCALE GENOMIC DNA]</scope>
    <source>
        <strain evidence="8 9">NRRL 1564</strain>
    </source>
</reference>
<dbReference type="EMBL" id="KZ303488">
    <property type="protein sequence ID" value="PIA19033.1"/>
    <property type="molecule type" value="Genomic_DNA"/>
</dbReference>
<keyword evidence="9" id="KW-1185">Reference proteome</keyword>
<evidence type="ECO:0000313" key="8">
    <source>
        <dbReference type="EMBL" id="PIA19033.1"/>
    </source>
</evidence>
<protein>
    <recommendedName>
        <fullName evidence="7">TPX2 C-terminal domain-containing protein</fullName>
    </recommendedName>
</protein>
<evidence type="ECO:0000259" key="7">
    <source>
        <dbReference type="Pfam" id="PF06886"/>
    </source>
</evidence>
<evidence type="ECO:0000256" key="3">
    <source>
        <dbReference type="ARBA" id="ARBA00022490"/>
    </source>
</evidence>
<dbReference type="OrthoDB" id="1684416at2759"/>
<keyword evidence="4" id="KW-0206">Cytoskeleton</keyword>
<gene>
    <name evidence="8" type="ORF">COEREDRAFT_6192</name>
</gene>
<evidence type="ECO:0000256" key="4">
    <source>
        <dbReference type="ARBA" id="ARBA00023212"/>
    </source>
</evidence>
<dbReference type="GO" id="GO:0005874">
    <property type="term" value="C:microtubule"/>
    <property type="evidence" value="ECO:0007669"/>
    <property type="project" value="InterPro"/>
</dbReference>
<evidence type="ECO:0000256" key="6">
    <source>
        <dbReference type="SAM" id="MobiDB-lite"/>
    </source>
</evidence>
<proteinExistence type="inferred from homology"/>
<comment type="similarity">
    <text evidence="2">Belongs to the TPX2 family.</text>
</comment>
<accession>A0A2G5BJ53</accession>
<evidence type="ECO:0000313" key="9">
    <source>
        <dbReference type="Proteomes" id="UP000242474"/>
    </source>
</evidence>
<feature type="compositionally biased region" description="Basic residues" evidence="6">
    <location>
        <begin position="1"/>
        <end position="12"/>
    </location>
</feature>
<dbReference type="InterPro" id="IPR009675">
    <property type="entry name" value="TPX2_fam"/>
</dbReference>
<dbReference type="STRING" id="763665.A0A2G5BJ53"/>
<feature type="compositionally biased region" description="Basic and acidic residues" evidence="6">
    <location>
        <begin position="409"/>
        <end position="423"/>
    </location>
</feature>
<sequence>MSAMTKSRRSSQRKSGISGRSPSVKATPARSTKRDADTSFEDNNADDIWNFDAPQFYDFDNSKTPGATADKWFDYAHPTPAPRQSRASRRRSDSLSSTDSRESLLPNCPFLSPSRVVIEADGRLTIDEDHISADEASHETRSEIDNIQFSDAEEESEFNDWKSTRALANSKNSKGAESSQIRDSEPNTDSMEAATTVPLANVDSRRCTEQDTNNDTISARPSDTSEISVPSRAGSLRPTTNKGNGRVAKRQTQTTRGAMAPARSLTVPTELGFMRPTKGASQRLAAKQRDKTNKRMVAEAIAKSVARHLPQEKGSGLTVPTPFQFCGDKNERGATQSAEGDPAAAWNERRLSRKAQEYLISKLTAKRRLERLKSETDPVGSPKRSSKKGRPTVPKTPQFAKSKRVRRVSKLENDVVPVPEKRTTQVPSYTHLSPPKPTVSQPFTFRSDAVAEKHLQRLREEISKLHAEQEAMRQFRANPLPEFPTPKKPKRQQSLLHASPFNLRTDSRGENYQRKLKARLEELEQRQRERMQFKAQPIPLSIDQPFVPHPSALPLTEIEEILLRTELRSEERRAYDEDRTERERIREEVLARKRLEEERREMEEIKRLRKILVHKAQPVRHYKPLEINPSDRALTVPKTPKWHVRTRQRPAISPIPSSP</sequence>
<feature type="region of interest" description="Disordered" evidence="6">
    <location>
        <begin position="309"/>
        <end position="351"/>
    </location>
</feature>
<feature type="region of interest" description="Disordered" evidence="6">
    <location>
        <begin position="128"/>
        <end position="295"/>
    </location>
</feature>